<dbReference type="InterPro" id="IPR036259">
    <property type="entry name" value="MFS_trans_sf"/>
</dbReference>
<feature type="domain" description="Major facilitator superfamily (MFS) profile" evidence="13">
    <location>
        <begin position="52"/>
        <end position="468"/>
    </location>
</feature>
<feature type="transmembrane region" description="Helical" evidence="12">
    <location>
        <begin position="180"/>
        <end position="199"/>
    </location>
</feature>
<dbReference type="PROSITE" id="PS50850">
    <property type="entry name" value="MFS"/>
    <property type="match status" value="1"/>
</dbReference>
<dbReference type="GO" id="GO:0008028">
    <property type="term" value="F:monocarboxylic acid transmembrane transporter activity"/>
    <property type="evidence" value="ECO:0007669"/>
    <property type="project" value="InterPro"/>
</dbReference>
<dbReference type="InterPro" id="IPR011701">
    <property type="entry name" value="MFS"/>
</dbReference>
<keyword evidence="8 12" id="KW-0472">Membrane</keyword>
<comment type="similarity">
    <text evidence="2">Belongs to the major facilitator superfamily. Monocarboxylate porter (TC 2.A.1.13) family.</text>
</comment>
<evidence type="ECO:0000256" key="12">
    <source>
        <dbReference type="SAM" id="Phobius"/>
    </source>
</evidence>
<reference evidence="14" key="1">
    <citation type="submission" date="2021-02" db="EMBL/GenBank/DDBJ databases">
        <title>Comparative genomics reveals that relaxation of natural selection precedes convergent phenotypic evolution of cavefish.</title>
        <authorList>
            <person name="Peng Z."/>
        </authorList>
    </citation>
    <scope>NUCLEOTIDE SEQUENCE</scope>
    <source>
        <tissue evidence="14">Muscle</tissue>
    </source>
</reference>
<comment type="caution">
    <text evidence="14">The sequence shown here is derived from an EMBL/GenBank/DDBJ whole genome shotgun (WGS) entry which is preliminary data.</text>
</comment>
<evidence type="ECO:0000313" key="14">
    <source>
        <dbReference type="EMBL" id="KAI7793911.1"/>
    </source>
</evidence>
<feature type="transmembrane region" description="Helical" evidence="12">
    <location>
        <begin position="48"/>
        <end position="67"/>
    </location>
</feature>
<dbReference type="SUPFAM" id="SSF103473">
    <property type="entry name" value="MFS general substrate transporter"/>
    <property type="match status" value="1"/>
</dbReference>
<feature type="transmembrane region" description="Helical" evidence="12">
    <location>
        <begin position="205"/>
        <end position="226"/>
    </location>
</feature>
<feature type="transmembrane region" description="Helical" evidence="12">
    <location>
        <begin position="114"/>
        <end position="134"/>
    </location>
</feature>
<name>A0A9W7TCB5_TRIRA</name>
<dbReference type="GO" id="GO:0015293">
    <property type="term" value="F:symporter activity"/>
    <property type="evidence" value="ECO:0007669"/>
    <property type="project" value="UniProtKB-KW"/>
</dbReference>
<dbReference type="AlphaFoldDB" id="A0A9W7TCB5"/>
<feature type="transmembrane region" description="Helical" evidence="12">
    <location>
        <begin position="140"/>
        <end position="159"/>
    </location>
</feature>
<evidence type="ECO:0000256" key="1">
    <source>
        <dbReference type="ARBA" id="ARBA00004554"/>
    </source>
</evidence>
<feature type="transmembrane region" description="Helical" evidence="12">
    <location>
        <begin position="279"/>
        <end position="303"/>
    </location>
</feature>
<dbReference type="Proteomes" id="UP001059041">
    <property type="component" value="Linkage Group LG21"/>
</dbReference>
<keyword evidence="6" id="KW-0769">Symport</keyword>
<dbReference type="PANTHER" id="PTHR11360">
    <property type="entry name" value="MONOCARBOXYLATE TRANSPORTER"/>
    <property type="match status" value="1"/>
</dbReference>
<keyword evidence="4" id="KW-1003">Cell membrane</keyword>
<organism evidence="14 15">
    <name type="scientific">Triplophysa rosa</name>
    <name type="common">Cave loach</name>
    <dbReference type="NCBI Taxonomy" id="992332"/>
    <lineage>
        <taxon>Eukaryota</taxon>
        <taxon>Metazoa</taxon>
        <taxon>Chordata</taxon>
        <taxon>Craniata</taxon>
        <taxon>Vertebrata</taxon>
        <taxon>Euteleostomi</taxon>
        <taxon>Actinopterygii</taxon>
        <taxon>Neopterygii</taxon>
        <taxon>Teleostei</taxon>
        <taxon>Ostariophysi</taxon>
        <taxon>Cypriniformes</taxon>
        <taxon>Nemacheilidae</taxon>
        <taxon>Triplophysa</taxon>
    </lineage>
</organism>
<evidence type="ECO:0000256" key="10">
    <source>
        <dbReference type="ARBA" id="ARBA00034218"/>
    </source>
</evidence>
<accession>A0A9W7TCB5</accession>
<sequence length="507" mass="55657">MDKHAFTRPQTTLSTYLHDTDLYWKDMTIPMPPTSYVTDLVYTPPDGGWGWVVVVASFISIGFAFSFPKSLTIYFKEIQEHFIISYSEIAWVSSIMMATTYAGGPVSSVLVNRYGSRAVVIIGGLMVSAAMITASFATSVMHLFICVGVIGGFGLAFNLQPSLTITAKYFFVKRPIANGLAMAGSPVLLSVLAPLNQFLFDNFGWRGSFLILGGVLLHCCVAGSLMRPIKIKPAVKKPTHQSVTEVDVTHQTAETINRQGCVEKVNRFIDLSIFKHRGFLIYLVGNVVMLFGFFAPIVFLVPYAEQHGIDEHDAVLLLSIFSLADTVACPGTGFIASTGWIRPNIQYFFSFAVACNGVCHLTCSLLSGYVGLVVYTIIFGLTCGMVGALKFEVLMDLVGAHQFSSTVGLVTVIECIPVLLGPPIFGLLVDIFKDYKFIHFTSGGMLLTSGVFLFIMNYYNYRQLENKEKASKKELQISSANELPAREEANDKEAAVNMRSEEATYST</sequence>
<keyword evidence="7 12" id="KW-1133">Transmembrane helix</keyword>
<evidence type="ECO:0000259" key="13">
    <source>
        <dbReference type="PROSITE" id="PS50850"/>
    </source>
</evidence>
<dbReference type="FunFam" id="1.20.1250.20:FF:000030">
    <property type="entry name" value="monocarboxylate transporter 1 isoform X1"/>
    <property type="match status" value="1"/>
</dbReference>
<gene>
    <name evidence="14" type="ORF">IRJ41_007280</name>
</gene>
<feature type="transmembrane region" description="Helical" evidence="12">
    <location>
        <begin position="403"/>
        <end position="425"/>
    </location>
</feature>
<feature type="transmembrane region" description="Helical" evidence="12">
    <location>
        <begin position="315"/>
        <end position="335"/>
    </location>
</feature>
<evidence type="ECO:0000256" key="8">
    <source>
        <dbReference type="ARBA" id="ARBA00023136"/>
    </source>
</evidence>
<evidence type="ECO:0000256" key="7">
    <source>
        <dbReference type="ARBA" id="ARBA00022989"/>
    </source>
</evidence>
<dbReference type="Gene3D" id="1.20.1250.20">
    <property type="entry name" value="MFS general substrate transporter like domains"/>
    <property type="match status" value="1"/>
</dbReference>
<keyword evidence="15" id="KW-1185">Reference proteome</keyword>
<proteinExistence type="inferred from homology"/>
<dbReference type="InterPro" id="IPR050327">
    <property type="entry name" value="Proton-linked_MCT"/>
</dbReference>
<feature type="transmembrane region" description="Helical" evidence="12">
    <location>
        <begin position="373"/>
        <end position="391"/>
    </location>
</feature>
<dbReference type="GO" id="GO:0016323">
    <property type="term" value="C:basolateral plasma membrane"/>
    <property type="evidence" value="ECO:0007669"/>
    <property type="project" value="UniProtKB-SubCell"/>
</dbReference>
<feature type="transmembrane region" description="Helical" evidence="12">
    <location>
        <begin position="347"/>
        <end position="367"/>
    </location>
</feature>
<evidence type="ECO:0000256" key="9">
    <source>
        <dbReference type="ARBA" id="ARBA00034216"/>
    </source>
</evidence>
<evidence type="ECO:0000256" key="5">
    <source>
        <dbReference type="ARBA" id="ARBA00022692"/>
    </source>
</evidence>
<dbReference type="InterPro" id="IPR004743">
    <property type="entry name" value="MCT"/>
</dbReference>
<evidence type="ECO:0000256" key="4">
    <source>
        <dbReference type="ARBA" id="ARBA00022475"/>
    </source>
</evidence>
<protein>
    <submittedName>
        <fullName evidence="14">Solute carrier family 16</fullName>
    </submittedName>
</protein>
<evidence type="ECO:0000256" key="2">
    <source>
        <dbReference type="ARBA" id="ARBA00006727"/>
    </source>
</evidence>
<evidence type="ECO:0000256" key="3">
    <source>
        <dbReference type="ARBA" id="ARBA00022448"/>
    </source>
</evidence>
<evidence type="ECO:0000256" key="11">
    <source>
        <dbReference type="SAM" id="MobiDB-lite"/>
    </source>
</evidence>
<evidence type="ECO:0000313" key="15">
    <source>
        <dbReference type="Proteomes" id="UP001059041"/>
    </source>
</evidence>
<dbReference type="InterPro" id="IPR020846">
    <property type="entry name" value="MFS_dom"/>
</dbReference>
<keyword evidence="3" id="KW-0813">Transport</keyword>
<comment type="catalytic activity">
    <reaction evidence="10">
        <text>3-methyl-2-oxobutanoate(out) + H(+)(out) = 3-methyl-2-oxobutanoate(in) + H(+)(in)</text>
        <dbReference type="Rhea" id="RHEA:71783"/>
        <dbReference type="ChEBI" id="CHEBI:11851"/>
        <dbReference type="ChEBI" id="CHEBI:15378"/>
    </reaction>
</comment>
<comment type="catalytic activity">
    <reaction evidence="9">
        <text>4-methyl-2-oxopentanoate(out) + H(+)(out) = 4-methyl-2-oxopentanoate(in) + H(+)(in)</text>
        <dbReference type="Rhea" id="RHEA:71779"/>
        <dbReference type="ChEBI" id="CHEBI:15378"/>
        <dbReference type="ChEBI" id="CHEBI:17865"/>
    </reaction>
</comment>
<feature type="compositionally biased region" description="Basic and acidic residues" evidence="11">
    <location>
        <begin position="484"/>
        <end position="507"/>
    </location>
</feature>
<dbReference type="EMBL" id="JAFHDT010000021">
    <property type="protein sequence ID" value="KAI7793911.1"/>
    <property type="molecule type" value="Genomic_DNA"/>
</dbReference>
<keyword evidence="5 12" id="KW-0812">Transmembrane</keyword>
<feature type="region of interest" description="Disordered" evidence="11">
    <location>
        <begin position="478"/>
        <end position="507"/>
    </location>
</feature>
<feature type="transmembrane region" description="Helical" evidence="12">
    <location>
        <begin position="437"/>
        <end position="459"/>
    </location>
</feature>
<evidence type="ECO:0000256" key="6">
    <source>
        <dbReference type="ARBA" id="ARBA00022847"/>
    </source>
</evidence>
<dbReference type="Pfam" id="PF07690">
    <property type="entry name" value="MFS_1"/>
    <property type="match status" value="1"/>
</dbReference>
<dbReference type="PANTHER" id="PTHR11360:SF92">
    <property type="entry name" value="MAJOR FACILITATOR SUPERFAMILY (MFS) PROFILE DOMAIN-CONTAINING PROTEIN"/>
    <property type="match status" value="1"/>
</dbReference>
<comment type="subcellular location">
    <subcellularLocation>
        <location evidence="1">Basolateral cell membrane</location>
        <topology evidence="1">Multi-pass membrane protein</topology>
    </subcellularLocation>
</comment>
<dbReference type="NCBIfam" id="TIGR00892">
    <property type="entry name" value="2A0113"/>
    <property type="match status" value="1"/>
</dbReference>